<organism evidence="2 3">
    <name type="scientific">Daphnia pulex</name>
    <name type="common">Water flea</name>
    <dbReference type="NCBI Taxonomy" id="6669"/>
    <lineage>
        <taxon>Eukaryota</taxon>
        <taxon>Metazoa</taxon>
        <taxon>Ecdysozoa</taxon>
        <taxon>Arthropoda</taxon>
        <taxon>Crustacea</taxon>
        <taxon>Branchiopoda</taxon>
        <taxon>Diplostraca</taxon>
        <taxon>Cladocera</taxon>
        <taxon>Anomopoda</taxon>
        <taxon>Daphniidae</taxon>
        <taxon>Daphnia</taxon>
    </lineage>
</organism>
<dbReference type="Proteomes" id="UP000000305">
    <property type="component" value="Unassembled WGS sequence"/>
</dbReference>
<dbReference type="EMBL" id="GL732630">
    <property type="protein sequence ID" value="EFX69823.1"/>
    <property type="molecule type" value="Genomic_DNA"/>
</dbReference>
<feature type="compositionally biased region" description="Basic and acidic residues" evidence="1">
    <location>
        <begin position="36"/>
        <end position="56"/>
    </location>
</feature>
<protein>
    <submittedName>
        <fullName evidence="2">Uncharacterized protein</fullName>
    </submittedName>
</protein>
<sequence>MSNNLSLSLEEIPTYNEEKTAVASTPLEPFAGVDSSLERVEERIDGEENGKDKLGEDQEEEGGWDPVVDGIGGSQIWFEEDEEEDCHEECNGEGDDEETVLLDQTEEGRGI</sequence>
<dbReference type="PhylomeDB" id="E9HEL2"/>
<name>E9HEL2_DAPPU</name>
<evidence type="ECO:0000256" key="1">
    <source>
        <dbReference type="SAM" id="MobiDB-lite"/>
    </source>
</evidence>
<reference evidence="2 3" key="1">
    <citation type="journal article" date="2011" name="Science">
        <title>The ecoresponsive genome of Daphnia pulex.</title>
        <authorList>
            <person name="Colbourne J.K."/>
            <person name="Pfrender M.E."/>
            <person name="Gilbert D."/>
            <person name="Thomas W.K."/>
            <person name="Tucker A."/>
            <person name="Oakley T.H."/>
            <person name="Tokishita S."/>
            <person name="Aerts A."/>
            <person name="Arnold G.J."/>
            <person name="Basu M.K."/>
            <person name="Bauer D.J."/>
            <person name="Caceres C.E."/>
            <person name="Carmel L."/>
            <person name="Casola C."/>
            <person name="Choi J.H."/>
            <person name="Detter J.C."/>
            <person name="Dong Q."/>
            <person name="Dusheyko S."/>
            <person name="Eads B.D."/>
            <person name="Frohlich T."/>
            <person name="Geiler-Samerotte K.A."/>
            <person name="Gerlach D."/>
            <person name="Hatcher P."/>
            <person name="Jogdeo S."/>
            <person name="Krijgsveld J."/>
            <person name="Kriventseva E.V."/>
            <person name="Kultz D."/>
            <person name="Laforsch C."/>
            <person name="Lindquist E."/>
            <person name="Lopez J."/>
            <person name="Manak J.R."/>
            <person name="Muller J."/>
            <person name="Pangilinan J."/>
            <person name="Patwardhan R.P."/>
            <person name="Pitluck S."/>
            <person name="Pritham E.J."/>
            <person name="Rechtsteiner A."/>
            <person name="Rho M."/>
            <person name="Rogozin I.B."/>
            <person name="Sakarya O."/>
            <person name="Salamov A."/>
            <person name="Schaack S."/>
            <person name="Shapiro H."/>
            <person name="Shiga Y."/>
            <person name="Skalitzky C."/>
            <person name="Smith Z."/>
            <person name="Souvorov A."/>
            <person name="Sung W."/>
            <person name="Tang Z."/>
            <person name="Tsuchiya D."/>
            <person name="Tu H."/>
            <person name="Vos H."/>
            <person name="Wang M."/>
            <person name="Wolf Y.I."/>
            <person name="Yamagata H."/>
            <person name="Yamada T."/>
            <person name="Ye Y."/>
            <person name="Shaw J.R."/>
            <person name="Andrews J."/>
            <person name="Crease T.J."/>
            <person name="Tang H."/>
            <person name="Lucas S.M."/>
            <person name="Robertson H.M."/>
            <person name="Bork P."/>
            <person name="Koonin E.V."/>
            <person name="Zdobnov E.M."/>
            <person name="Grigoriev I.V."/>
            <person name="Lynch M."/>
            <person name="Boore J.L."/>
        </authorList>
    </citation>
    <scope>NUCLEOTIDE SEQUENCE [LARGE SCALE GENOMIC DNA]</scope>
</reference>
<dbReference type="KEGG" id="dpx:DAPPUDRAFT_113286"/>
<proteinExistence type="predicted"/>
<gene>
    <name evidence="2" type="ORF">DAPPUDRAFT_113286</name>
</gene>
<dbReference type="HOGENOM" id="CLU_148239_0_0_1"/>
<keyword evidence="3" id="KW-1185">Reference proteome</keyword>
<accession>E9HEL2</accession>
<feature type="compositionally biased region" description="Acidic residues" evidence="1">
    <location>
        <begin position="78"/>
        <end position="100"/>
    </location>
</feature>
<evidence type="ECO:0000313" key="2">
    <source>
        <dbReference type="EMBL" id="EFX69823.1"/>
    </source>
</evidence>
<feature type="region of interest" description="Disordered" evidence="1">
    <location>
        <begin position="16"/>
        <end position="111"/>
    </location>
</feature>
<dbReference type="InParanoid" id="E9HEL2"/>
<dbReference type="AlphaFoldDB" id="E9HEL2"/>
<evidence type="ECO:0000313" key="3">
    <source>
        <dbReference type="Proteomes" id="UP000000305"/>
    </source>
</evidence>